<evidence type="ECO:0000259" key="2">
    <source>
        <dbReference type="Pfam" id="PF15978"/>
    </source>
</evidence>
<dbReference type="Proteomes" id="UP000474042">
    <property type="component" value="Unassembled WGS sequence"/>
</dbReference>
<dbReference type="Pfam" id="PF15978">
    <property type="entry name" value="TnsD"/>
    <property type="match status" value="2"/>
</dbReference>
<reference evidence="3 4" key="1">
    <citation type="submission" date="2020-01" db="EMBL/GenBank/DDBJ databases">
        <title>Genome sequence of a 1,3-propanediol producer, Clostridium butyricum S3.</title>
        <authorList>
            <person name="Zhou J."/>
        </authorList>
    </citation>
    <scope>NUCLEOTIDE SEQUENCE [LARGE SCALE GENOMIC DNA]</scope>
    <source>
        <strain evidence="3 4">S3</strain>
    </source>
</reference>
<proteinExistence type="predicted"/>
<feature type="domain" description="TniQ" evidence="1">
    <location>
        <begin position="5"/>
        <end position="160"/>
    </location>
</feature>
<gene>
    <name evidence="3" type="ORF">GND98_014385</name>
</gene>
<name>A0A6L9EQY4_CLOBU</name>
<feature type="domain" description="Transposon Tn7 transposition protein TnsD C-terminal" evidence="2">
    <location>
        <begin position="202"/>
        <end position="308"/>
    </location>
</feature>
<dbReference type="AlphaFoldDB" id="A0A6L9EQY4"/>
<sequence length="501" mass="59233">MINCFPLIYEDELLYSIVARYKRTCGIQGNQNLIRDLYNKKQGMMSVIFPIHIDSLVEKLPQGSKINPNKLLNENTMYPFYTKFLAESLSEEIKEGMLIKDRFNGVVKAGFIGSKVKLNKYLKYCPICIENDMKMLGESYWRREHQVIGVLFCKKHKIKLKDSTVVTGEINNKYICVDDIEIDKEIDSNGVEYLDYNLKYIKLVEELSNEAGKRMEQSVINRFYINELMKRKLASQNGNIYMKKLLLTFKEFYPQNYLKLMQCDFEVGDKNVWIRRFFSNNKNKSVVYHLLLLQFLKRSIKDLFSYAEDIQIDKKGKNHKPIYDLEEKRKQWLELIKSNPNKPRCELKKIGKGLHTYIYKYDKEWYNSVTPIYKRRKRVKEYVNWAERDEVILKKVKVAVSNILNKQGKPVKISALSIMKESGLNKQINNKKLIKTNEYINEAKETDNDYWRRKILWAIKELQNEEIPLTLYKIQIKSGFGNDSDGSKRKLIMDMLGNSFI</sequence>
<evidence type="ECO:0008006" key="5">
    <source>
        <dbReference type="Google" id="ProtNLM"/>
    </source>
</evidence>
<protein>
    <recommendedName>
        <fullName evidence="5">Transposon Tn7 transposition protein TnsD C-termianl domain-containing protein</fullName>
    </recommendedName>
</protein>
<evidence type="ECO:0000259" key="1">
    <source>
        <dbReference type="Pfam" id="PF06527"/>
    </source>
</evidence>
<dbReference type="InterPro" id="IPR032750">
    <property type="entry name" value="TnsD_C"/>
</dbReference>
<organism evidence="3 4">
    <name type="scientific">Clostridium butyricum</name>
    <dbReference type="NCBI Taxonomy" id="1492"/>
    <lineage>
        <taxon>Bacteria</taxon>
        <taxon>Bacillati</taxon>
        <taxon>Bacillota</taxon>
        <taxon>Clostridia</taxon>
        <taxon>Eubacteriales</taxon>
        <taxon>Clostridiaceae</taxon>
        <taxon>Clostridium</taxon>
    </lineage>
</organism>
<comment type="caution">
    <text evidence="3">The sequence shown here is derived from an EMBL/GenBank/DDBJ whole genome shotgun (WGS) entry which is preliminary data.</text>
</comment>
<dbReference type="InterPro" id="IPR009492">
    <property type="entry name" value="TniQ"/>
</dbReference>
<dbReference type="EMBL" id="WOFV02000052">
    <property type="protein sequence ID" value="NAS19026.1"/>
    <property type="molecule type" value="Genomic_DNA"/>
</dbReference>
<feature type="domain" description="Transposon Tn7 transposition protein TnsD C-terminal" evidence="2">
    <location>
        <begin position="319"/>
        <end position="433"/>
    </location>
</feature>
<evidence type="ECO:0000313" key="3">
    <source>
        <dbReference type="EMBL" id="NAS19026.1"/>
    </source>
</evidence>
<evidence type="ECO:0000313" key="4">
    <source>
        <dbReference type="Proteomes" id="UP000474042"/>
    </source>
</evidence>
<accession>A0A6L9EQY4</accession>
<dbReference type="Pfam" id="PF06527">
    <property type="entry name" value="TniQ"/>
    <property type="match status" value="1"/>
</dbReference>